<feature type="compositionally biased region" description="Polar residues" evidence="1">
    <location>
        <begin position="143"/>
        <end position="152"/>
    </location>
</feature>
<sequence length="152" mass="17477">MYIISKKRSTKYSLNKRKFEKTETASSVLMKYLVESDKQETKATANDHPIDIFFNSLAATIKTFSLEYQHMAKSKLFTPDNRSNTHPIPFFQTQNIQQPVHPQQQMYEIPHPSNSSTPNDSFMSGQTQTSSPVSSRRSSAQSYLENFQPNNF</sequence>
<organism evidence="2 3">
    <name type="scientific">Cinara cedri</name>
    <dbReference type="NCBI Taxonomy" id="506608"/>
    <lineage>
        <taxon>Eukaryota</taxon>
        <taxon>Metazoa</taxon>
        <taxon>Ecdysozoa</taxon>
        <taxon>Arthropoda</taxon>
        <taxon>Hexapoda</taxon>
        <taxon>Insecta</taxon>
        <taxon>Pterygota</taxon>
        <taxon>Neoptera</taxon>
        <taxon>Paraneoptera</taxon>
        <taxon>Hemiptera</taxon>
        <taxon>Sternorrhyncha</taxon>
        <taxon>Aphidomorpha</taxon>
        <taxon>Aphidoidea</taxon>
        <taxon>Aphididae</taxon>
        <taxon>Lachninae</taxon>
        <taxon>Cinara</taxon>
    </lineage>
</organism>
<feature type="region of interest" description="Disordered" evidence="1">
    <location>
        <begin position="94"/>
        <end position="152"/>
    </location>
</feature>
<evidence type="ECO:0000313" key="2">
    <source>
        <dbReference type="EMBL" id="VVC38485.1"/>
    </source>
</evidence>
<gene>
    <name evidence="2" type="ORF">CINCED_3A017426</name>
</gene>
<feature type="compositionally biased region" description="Polar residues" evidence="1">
    <location>
        <begin position="112"/>
        <end position="125"/>
    </location>
</feature>
<proteinExistence type="predicted"/>
<feature type="compositionally biased region" description="Low complexity" evidence="1">
    <location>
        <begin position="126"/>
        <end position="142"/>
    </location>
</feature>
<dbReference type="OrthoDB" id="6607885at2759"/>
<evidence type="ECO:0008006" key="4">
    <source>
        <dbReference type="Google" id="ProtNLM"/>
    </source>
</evidence>
<accession>A0A5E4N7I9</accession>
<protein>
    <recommendedName>
        <fullName evidence="4">BESS motif</fullName>
    </recommendedName>
</protein>
<dbReference type="AlphaFoldDB" id="A0A5E4N7I9"/>
<feature type="compositionally biased region" description="Low complexity" evidence="1">
    <location>
        <begin position="94"/>
        <end position="105"/>
    </location>
</feature>
<reference evidence="2 3" key="1">
    <citation type="submission" date="2019-08" db="EMBL/GenBank/DDBJ databases">
        <authorList>
            <person name="Alioto T."/>
            <person name="Alioto T."/>
            <person name="Gomez Garrido J."/>
        </authorList>
    </citation>
    <scope>NUCLEOTIDE SEQUENCE [LARGE SCALE GENOMIC DNA]</scope>
</reference>
<evidence type="ECO:0000313" key="3">
    <source>
        <dbReference type="Proteomes" id="UP000325440"/>
    </source>
</evidence>
<evidence type="ECO:0000256" key="1">
    <source>
        <dbReference type="SAM" id="MobiDB-lite"/>
    </source>
</evidence>
<name>A0A5E4N7I9_9HEMI</name>
<keyword evidence="3" id="KW-1185">Reference proteome</keyword>
<dbReference type="Proteomes" id="UP000325440">
    <property type="component" value="Unassembled WGS sequence"/>
</dbReference>
<dbReference type="EMBL" id="CABPRJ010001475">
    <property type="protein sequence ID" value="VVC38485.1"/>
    <property type="molecule type" value="Genomic_DNA"/>
</dbReference>